<gene>
    <name evidence="5" type="ORF">CYL18_15210</name>
</gene>
<evidence type="ECO:0000313" key="5">
    <source>
        <dbReference type="EMBL" id="PQD94216.1"/>
    </source>
</evidence>
<dbReference type="InterPro" id="IPR020845">
    <property type="entry name" value="AMP-binding_CS"/>
</dbReference>
<dbReference type="FunFam" id="3.30.300.30:FF:000008">
    <property type="entry name" value="2,3-dihydroxybenzoate-AMP ligase"/>
    <property type="match status" value="1"/>
</dbReference>
<protein>
    <submittedName>
        <fullName evidence="5">Acyl-CoA synthetase</fullName>
    </submittedName>
</protein>
<accession>A0A2S7MWT0</accession>
<feature type="domain" description="AMP-dependent synthetase/ligase" evidence="3">
    <location>
        <begin position="29"/>
        <end position="379"/>
    </location>
</feature>
<evidence type="ECO:0000313" key="6">
    <source>
        <dbReference type="Proteomes" id="UP000239663"/>
    </source>
</evidence>
<comment type="similarity">
    <text evidence="1">Belongs to the ATP-dependent AMP-binding enzyme family.</text>
</comment>
<evidence type="ECO:0000259" key="3">
    <source>
        <dbReference type="Pfam" id="PF00501"/>
    </source>
</evidence>
<dbReference type="NCBIfam" id="NF004837">
    <property type="entry name" value="PRK06187.1"/>
    <property type="match status" value="1"/>
</dbReference>
<dbReference type="InterPro" id="IPR050237">
    <property type="entry name" value="ATP-dep_AMP-bd_enzyme"/>
</dbReference>
<proteinExistence type="inferred from homology"/>
<organism evidence="5 6">
    <name type="scientific">Pradoshia eiseniae</name>
    <dbReference type="NCBI Taxonomy" id="2064768"/>
    <lineage>
        <taxon>Bacteria</taxon>
        <taxon>Bacillati</taxon>
        <taxon>Bacillota</taxon>
        <taxon>Bacilli</taxon>
        <taxon>Bacillales</taxon>
        <taxon>Bacillaceae</taxon>
        <taxon>Pradoshia</taxon>
    </lineage>
</organism>
<dbReference type="AlphaFoldDB" id="A0A2S7MWT0"/>
<feature type="domain" description="AMP-binding enzyme C-terminal" evidence="4">
    <location>
        <begin position="429"/>
        <end position="504"/>
    </location>
</feature>
<keyword evidence="6" id="KW-1185">Reference proteome</keyword>
<name>A0A2S7MWT0_9BACI</name>
<dbReference type="PANTHER" id="PTHR43767:SF1">
    <property type="entry name" value="NONRIBOSOMAL PEPTIDE SYNTHASE PES1 (EUROFUNG)-RELATED"/>
    <property type="match status" value="1"/>
</dbReference>
<keyword evidence="2" id="KW-0436">Ligase</keyword>
<dbReference type="Proteomes" id="UP000239663">
    <property type="component" value="Unassembled WGS sequence"/>
</dbReference>
<dbReference type="RefSeq" id="WP_104850384.1">
    <property type="nucleotide sequence ID" value="NZ_PKOZ01000012.1"/>
</dbReference>
<evidence type="ECO:0000256" key="2">
    <source>
        <dbReference type="ARBA" id="ARBA00022598"/>
    </source>
</evidence>
<dbReference type="InterPro" id="IPR025110">
    <property type="entry name" value="AMP-bd_C"/>
</dbReference>
<dbReference type="Pfam" id="PF00501">
    <property type="entry name" value="AMP-binding"/>
    <property type="match status" value="1"/>
</dbReference>
<dbReference type="Gene3D" id="3.40.50.12780">
    <property type="entry name" value="N-terminal domain of ligase-like"/>
    <property type="match status" value="1"/>
</dbReference>
<dbReference type="InterPro" id="IPR042099">
    <property type="entry name" value="ANL_N_sf"/>
</dbReference>
<dbReference type="OrthoDB" id="9765680at2"/>
<evidence type="ECO:0000259" key="4">
    <source>
        <dbReference type="Pfam" id="PF13193"/>
    </source>
</evidence>
<evidence type="ECO:0000256" key="1">
    <source>
        <dbReference type="ARBA" id="ARBA00006432"/>
    </source>
</evidence>
<comment type="caution">
    <text evidence="5">The sequence shown here is derived from an EMBL/GenBank/DDBJ whole genome shotgun (WGS) entry which is preliminary data.</text>
</comment>
<dbReference type="PANTHER" id="PTHR43767">
    <property type="entry name" value="LONG-CHAIN-FATTY-ACID--COA LIGASE"/>
    <property type="match status" value="1"/>
</dbReference>
<dbReference type="GO" id="GO:0016878">
    <property type="term" value="F:acid-thiol ligase activity"/>
    <property type="evidence" value="ECO:0007669"/>
    <property type="project" value="UniProtKB-ARBA"/>
</dbReference>
<dbReference type="InterPro" id="IPR045851">
    <property type="entry name" value="AMP-bd_C_sf"/>
</dbReference>
<reference evidence="5 6" key="1">
    <citation type="submission" date="2017-12" db="EMBL/GenBank/DDBJ databases">
        <title>Taxonomic description and draft genome of Pradoshia cofamensis Gen. nov., sp. nov., a thermotolerant bacillale isolated from anterior gut of earthworm Eisenia fetida.</title>
        <authorList>
            <person name="Saha T."/>
            <person name="Chakraborty R."/>
        </authorList>
    </citation>
    <scope>NUCLEOTIDE SEQUENCE [LARGE SCALE GENOMIC DNA]</scope>
    <source>
        <strain evidence="5 6">EAG3</strain>
    </source>
</reference>
<dbReference type="EMBL" id="PKOZ01000012">
    <property type="protein sequence ID" value="PQD94216.1"/>
    <property type="molecule type" value="Genomic_DNA"/>
</dbReference>
<dbReference type="SUPFAM" id="SSF56801">
    <property type="entry name" value="Acetyl-CoA synthetase-like"/>
    <property type="match status" value="1"/>
</dbReference>
<dbReference type="PROSITE" id="PS00455">
    <property type="entry name" value="AMP_BINDING"/>
    <property type="match status" value="1"/>
</dbReference>
<dbReference type="InterPro" id="IPR000873">
    <property type="entry name" value="AMP-dep_synth/lig_dom"/>
</dbReference>
<dbReference type="Pfam" id="PF13193">
    <property type="entry name" value="AMP-binding_C"/>
    <property type="match status" value="1"/>
</dbReference>
<dbReference type="Gene3D" id="3.30.300.30">
    <property type="match status" value="1"/>
</dbReference>
<dbReference type="CDD" id="cd17631">
    <property type="entry name" value="FACL_FadD13-like"/>
    <property type="match status" value="1"/>
</dbReference>
<sequence>MTTSSLNASSQLLVGELLKRATHRSAFMDAFKYETEARTFQELDQRASHLAAWLMARGLKREDKVGFIMKNSLAIVEVFFGVALSGYAGVPVNFRLGAMELEYILNDSDCAILFIDEEYADIVWEMKERLPKVRTIIVNGKIPEHMDFLAYRQLFEQDVTYQPLNIDDDDPVMIVYTSGTTGLPKGAVLTHKNLCVNGFNMMWEGQASLHQVQLATVPLFHIAGIMILIRTVLVCGKTIIQKEYQPLSVLKTIEEEGVTTLALVPTMWNYLFQISNIEQFDLSSVTSCTTGGAICPLELKRLILKHFSSAFLIDTFGQTETASSATILKGEDAIRKTDSVGRAALNVELRVVDEEMNDVPIGVIGEIVYRGPSVMKEYYKNETATMEAFKGGWFHSGDLVRMDEEGFIYVIDRKKDMLISGGENIYPAEIEAVLQGHPAIMDCAVIGIPDQVWGESVKAIVVLKQDMSLTEEEVIAYCSIQLASYKKPKKVEFAKELPRNASGKVLKQVLRKQALEDAGQF</sequence>